<keyword evidence="4" id="KW-1185">Reference proteome</keyword>
<dbReference type="AlphaFoldDB" id="A4A7X9"/>
<dbReference type="InterPro" id="IPR049191">
    <property type="entry name" value="SutA_RBD"/>
</dbReference>
<evidence type="ECO:0000313" key="3">
    <source>
        <dbReference type="EMBL" id="EAQ97774.2"/>
    </source>
</evidence>
<feature type="domain" description="Transcriptional regulator SutA RNAP-binding" evidence="2">
    <location>
        <begin position="10"/>
        <end position="40"/>
    </location>
</feature>
<organism evidence="3 4">
    <name type="scientific">Congregibacter litoralis KT71</name>
    <dbReference type="NCBI Taxonomy" id="314285"/>
    <lineage>
        <taxon>Bacteria</taxon>
        <taxon>Pseudomonadati</taxon>
        <taxon>Pseudomonadota</taxon>
        <taxon>Gammaproteobacteria</taxon>
        <taxon>Cellvibrionales</taxon>
        <taxon>Halieaceae</taxon>
        <taxon>Congregibacter</taxon>
    </lineage>
</organism>
<dbReference type="Pfam" id="PF20661">
    <property type="entry name" value="SutA-RBD"/>
    <property type="match status" value="1"/>
</dbReference>
<dbReference type="RefSeq" id="WP_023659624.1">
    <property type="nucleotide sequence ID" value="NZ_CM002299.1"/>
</dbReference>
<dbReference type="Proteomes" id="UP000019205">
    <property type="component" value="Chromosome"/>
</dbReference>
<comment type="caution">
    <text evidence="3">The sequence shown here is derived from an EMBL/GenBank/DDBJ whole genome shotgun (WGS) entry which is preliminary data.</text>
</comment>
<reference evidence="3 4" key="2">
    <citation type="journal article" date="2009" name="PLoS ONE">
        <title>The photosynthetic apparatus and its regulation in the aerobic gammaproteobacterium Congregibacter litoralis gen. nov., sp. nov.</title>
        <authorList>
            <person name="Spring S."/>
            <person name="Lunsdorf H."/>
            <person name="Fuchs B.M."/>
            <person name="Tindall B.J."/>
        </authorList>
    </citation>
    <scope>NUCLEOTIDE SEQUENCE [LARGE SCALE GENOMIC DNA]</scope>
    <source>
        <strain evidence="3">KT71</strain>
    </source>
</reference>
<name>A4A7X9_9GAMM</name>
<reference evidence="3 4" key="1">
    <citation type="journal article" date="2007" name="Proc. Natl. Acad. Sci. U.S.A.">
        <title>Characterization of a marine gammaproteobacterium capable of aerobic anoxygenic photosynthesis.</title>
        <authorList>
            <person name="Fuchs B.M."/>
            <person name="Spring S."/>
            <person name="Teeling H."/>
            <person name="Quast C."/>
            <person name="Wulf J."/>
            <person name="Schattenhofer M."/>
            <person name="Yan S."/>
            <person name="Ferriera S."/>
            <person name="Johnson J."/>
            <person name="Glockner F.O."/>
            <person name="Amann R."/>
        </authorList>
    </citation>
    <scope>NUCLEOTIDE SEQUENCE [LARGE SCALE GENOMIC DNA]</scope>
    <source>
        <strain evidence="3">KT71</strain>
    </source>
</reference>
<feature type="region of interest" description="Disordered" evidence="1">
    <location>
        <begin position="35"/>
        <end position="61"/>
    </location>
</feature>
<dbReference type="EMBL" id="AAOA02000001">
    <property type="protein sequence ID" value="EAQ97774.2"/>
    <property type="molecule type" value="Genomic_DNA"/>
</dbReference>
<evidence type="ECO:0000313" key="4">
    <source>
        <dbReference type="Proteomes" id="UP000019205"/>
    </source>
</evidence>
<gene>
    <name evidence="3" type="ORF">KT71_14429</name>
</gene>
<evidence type="ECO:0000259" key="2">
    <source>
        <dbReference type="Pfam" id="PF20661"/>
    </source>
</evidence>
<accession>A4A7X9</accession>
<protein>
    <recommendedName>
        <fullName evidence="2">Transcriptional regulator SutA RNAP-binding domain-containing protein</fullName>
    </recommendedName>
</protein>
<sequence length="61" mass="6828">MEKSSNINTAEKQRLRESIAEQVRNFLEGGGNIDVVEHTPSRNSAYRGSIWDNADPTPLLD</sequence>
<proteinExistence type="predicted"/>
<dbReference type="HOGENOM" id="CLU_2914586_0_0_6"/>
<evidence type="ECO:0000256" key="1">
    <source>
        <dbReference type="SAM" id="MobiDB-lite"/>
    </source>
</evidence>